<dbReference type="PANTHER" id="PTHR43739">
    <property type="entry name" value="XYLOGLUCANASE (EUROFUNG)"/>
    <property type="match status" value="1"/>
</dbReference>
<dbReference type="InterPro" id="IPR052025">
    <property type="entry name" value="Xyloglucanase_GH74"/>
</dbReference>
<evidence type="ECO:0000313" key="2">
    <source>
        <dbReference type="Proteomes" id="UP001575652"/>
    </source>
</evidence>
<reference evidence="1 2" key="1">
    <citation type="submission" date="2024-09" db="EMBL/GenBank/DDBJ databases">
        <authorList>
            <person name="Salinas-Garcia M.A."/>
            <person name="Prieme A."/>
        </authorList>
    </citation>
    <scope>NUCLEOTIDE SEQUENCE [LARGE SCALE GENOMIC DNA]</scope>
    <source>
        <strain evidence="1 2">DSM 21081</strain>
    </source>
</reference>
<gene>
    <name evidence="1" type="ORF">ACETWP_02920</name>
</gene>
<accession>A0ABV4UMN4</accession>
<dbReference type="RefSeq" id="WP_373970696.1">
    <property type="nucleotide sequence ID" value="NZ_JBHDLJ010000002.1"/>
</dbReference>
<dbReference type="SUPFAM" id="SSF110296">
    <property type="entry name" value="Oligoxyloglucan reducing end-specific cellobiohydrolase"/>
    <property type="match status" value="1"/>
</dbReference>
<dbReference type="Gene3D" id="2.130.10.10">
    <property type="entry name" value="YVTN repeat-like/Quinoprotein amine dehydrogenase"/>
    <property type="match status" value="1"/>
</dbReference>
<organism evidence="1 2">
    <name type="scientific">Arthrobacter halodurans</name>
    <dbReference type="NCBI Taxonomy" id="516699"/>
    <lineage>
        <taxon>Bacteria</taxon>
        <taxon>Bacillati</taxon>
        <taxon>Actinomycetota</taxon>
        <taxon>Actinomycetes</taxon>
        <taxon>Micrococcales</taxon>
        <taxon>Micrococcaceae</taxon>
        <taxon>Arthrobacter</taxon>
    </lineage>
</organism>
<keyword evidence="2" id="KW-1185">Reference proteome</keyword>
<proteinExistence type="predicted"/>
<dbReference type="Proteomes" id="UP001575652">
    <property type="component" value="Unassembled WGS sequence"/>
</dbReference>
<comment type="caution">
    <text evidence="1">The sequence shown here is derived from an EMBL/GenBank/DDBJ whole genome shotgun (WGS) entry which is preliminary data.</text>
</comment>
<dbReference type="InterPro" id="IPR015943">
    <property type="entry name" value="WD40/YVTN_repeat-like_dom_sf"/>
</dbReference>
<evidence type="ECO:0000313" key="1">
    <source>
        <dbReference type="EMBL" id="MFB0833527.1"/>
    </source>
</evidence>
<sequence length="384" mass="41207">MSNRTPTTTAPAAAEARAVTPGDTTTVIAIGTKKGLWLATSVDRATWTLGGPHFLNLEVPSVAIDTRGGRTRILAGINDWHWGPTVVYSDDLGATWSEPEDGAIKFPEDTGAALERIWHLRPDTAERPGVVWAGCEPISVWKSTDGGEHFELNRGLWDHPHRKDWAPGGGGATAHTVVPHAADDNTVHVAMSTGGVYRSRDGGGTWEPRNKGIAAGFMPDEEPEFGQCVHRITADAGDPERLYAQNHGGVYRTDNGGDQWISIADGLPADFGFVFLSHPRSAGTAWTIPLRGDYERVPVGTRLSAYRTTDAGNTWEEQHAGLPDGEWNSVLRDAAGVDDHDGEVGVYFGTRAGEVFASTDEGATFTAVAERLPDVLSVRAAVVR</sequence>
<dbReference type="EMBL" id="JBHDLJ010000002">
    <property type="protein sequence ID" value="MFB0833527.1"/>
    <property type="molecule type" value="Genomic_DNA"/>
</dbReference>
<dbReference type="CDD" id="cd15482">
    <property type="entry name" value="Sialidase_non-viral"/>
    <property type="match status" value="1"/>
</dbReference>
<dbReference type="PANTHER" id="PTHR43739:SF5">
    <property type="entry name" value="EXO-ALPHA-SIALIDASE"/>
    <property type="match status" value="1"/>
</dbReference>
<protein>
    <submittedName>
        <fullName evidence="1">Exo-alpha-sialidase</fullName>
    </submittedName>
</protein>
<name>A0ABV4UMN4_9MICC</name>